<sequence length="102" mass="11885">MEHITVEYYRAGTPYLSPEAIEEIIQSRGTVKNIYREMANRYNRKSKKKNPGSSSRSVQVSDSINILIKKVVEMDDLQARLAQNRKEREEAKRETKRVLDSN</sequence>
<proteinExistence type="predicted"/>
<evidence type="ECO:0000313" key="1">
    <source>
        <dbReference type="EMBL" id="CAG8671839.1"/>
    </source>
</evidence>
<gene>
    <name evidence="1" type="ORF">RPERSI_LOCUS8714</name>
</gene>
<dbReference type="EMBL" id="CAJVQC010015932">
    <property type="protein sequence ID" value="CAG8671839.1"/>
    <property type="molecule type" value="Genomic_DNA"/>
</dbReference>
<keyword evidence="2" id="KW-1185">Reference proteome</keyword>
<organism evidence="1 2">
    <name type="scientific">Racocetra persica</name>
    <dbReference type="NCBI Taxonomy" id="160502"/>
    <lineage>
        <taxon>Eukaryota</taxon>
        <taxon>Fungi</taxon>
        <taxon>Fungi incertae sedis</taxon>
        <taxon>Mucoromycota</taxon>
        <taxon>Glomeromycotina</taxon>
        <taxon>Glomeromycetes</taxon>
        <taxon>Diversisporales</taxon>
        <taxon>Gigasporaceae</taxon>
        <taxon>Racocetra</taxon>
    </lineage>
</organism>
<comment type="caution">
    <text evidence="1">The sequence shown here is derived from an EMBL/GenBank/DDBJ whole genome shotgun (WGS) entry which is preliminary data.</text>
</comment>
<name>A0ACA9NRQ5_9GLOM</name>
<reference evidence="1" key="1">
    <citation type="submission" date="2021-06" db="EMBL/GenBank/DDBJ databases">
        <authorList>
            <person name="Kallberg Y."/>
            <person name="Tangrot J."/>
            <person name="Rosling A."/>
        </authorList>
    </citation>
    <scope>NUCLEOTIDE SEQUENCE</scope>
    <source>
        <strain evidence="1">MA461A</strain>
    </source>
</reference>
<accession>A0ACA9NRQ5</accession>
<dbReference type="Proteomes" id="UP000789920">
    <property type="component" value="Unassembled WGS sequence"/>
</dbReference>
<protein>
    <submittedName>
        <fullName evidence="1">25286_t:CDS:1</fullName>
    </submittedName>
</protein>
<evidence type="ECO:0000313" key="2">
    <source>
        <dbReference type="Proteomes" id="UP000789920"/>
    </source>
</evidence>